<evidence type="ECO:0000313" key="5">
    <source>
        <dbReference type="EMBL" id="MET3656738.1"/>
    </source>
</evidence>
<gene>
    <name evidence="5" type="ORF">ABIC55_001825</name>
</gene>
<comment type="similarity">
    <text evidence="1">Belongs to the bacterial solute-binding protein 1 family.</text>
</comment>
<evidence type="ECO:0000256" key="4">
    <source>
        <dbReference type="SAM" id="SignalP"/>
    </source>
</evidence>
<dbReference type="PROSITE" id="PS51257">
    <property type="entry name" value="PROKAR_LIPOPROTEIN"/>
    <property type="match status" value="1"/>
</dbReference>
<dbReference type="InterPro" id="IPR006059">
    <property type="entry name" value="SBP"/>
</dbReference>
<feature type="signal peptide" evidence="4">
    <location>
        <begin position="1"/>
        <end position="27"/>
    </location>
</feature>
<dbReference type="RefSeq" id="WP_340742019.1">
    <property type="nucleotide sequence ID" value="NZ_JBEPME010000002.1"/>
</dbReference>
<evidence type="ECO:0000313" key="6">
    <source>
        <dbReference type="Proteomes" id="UP001549104"/>
    </source>
</evidence>
<comment type="caution">
    <text evidence="5">The sequence shown here is derived from an EMBL/GenBank/DDBJ whole genome shotgun (WGS) entry which is preliminary data.</text>
</comment>
<organism evidence="5 6">
    <name type="scientific">Sporosarcina psychrophila</name>
    <name type="common">Bacillus psychrophilus</name>
    <dbReference type="NCBI Taxonomy" id="1476"/>
    <lineage>
        <taxon>Bacteria</taxon>
        <taxon>Bacillati</taxon>
        <taxon>Bacillota</taxon>
        <taxon>Bacilli</taxon>
        <taxon>Bacillales</taxon>
        <taxon>Caryophanaceae</taxon>
        <taxon>Sporosarcina</taxon>
    </lineage>
</organism>
<dbReference type="Pfam" id="PF13416">
    <property type="entry name" value="SBP_bac_8"/>
    <property type="match status" value="1"/>
</dbReference>
<name>A0ABV2K9N4_SPOPS</name>
<keyword evidence="6" id="KW-1185">Reference proteome</keyword>
<dbReference type="PANTHER" id="PTHR30061:SF50">
    <property type="entry name" value="MALTOSE_MALTODEXTRIN-BINDING PERIPLASMIC PROTEIN"/>
    <property type="match status" value="1"/>
</dbReference>
<proteinExistence type="inferred from homology"/>
<reference evidence="5 6" key="1">
    <citation type="submission" date="2024-06" db="EMBL/GenBank/DDBJ databases">
        <title>Sorghum-associated microbial communities from plants grown in Nebraska, USA.</title>
        <authorList>
            <person name="Schachtman D."/>
        </authorList>
    </citation>
    <scope>NUCLEOTIDE SEQUENCE [LARGE SCALE GENOMIC DNA]</scope>
    <source>
        <strain evidence="5 6">1288</strain>
    </source>
</reference>
<evidence type="ECO:0000256" key="2">
    <source>
        <dbReference type="ARBA" id="ARBA00022448"/>
    </source>
</evidence>
<dbReference type="EMBL" id="JBEPME010000002">
    <property type="protein sequence ID" value="MET3656738.1"/>
    <property type="molecule type" value="Genomic_DNA"/>
</dbReference>
<keyword evidence="3 4" id="KW-0732">Signal</keyword>
<evidence type="ECO:0000256" key="1">
    <source>
        <dbReference type="ARBA" id="ARBA00008520"/>
    </source>
</evidence>
<sequence>MKHQKRKIGSLLLIALLLLLTACSSGKEDGEKSEESTKEPEKSAAQKITIFQSKVEISDQLEALTKEYTKETGVEVEVWGTTGDDYFQQLQIRLNSNQGPSIFSLQNVTEAEKLKSYAYDMTSEGYVKHIAPGMELEIDDKIVGVPYGVEGFGMVYNKDLVKPEDVADYESFVRTLEKFKAEDINGFGLSKEAYFLIGHIANYPFALQNDHYEFIDKLTDGGVTMAGTKEFQEFGKFMDAIKTNTVSPLDVTYDKEVGDFAAGKSAMIHQGNWAWGMLSDFDVDFEVGMLPFPLMGNDKLAVGVGNNWTINGEKDEAEVKAANDFLNWMFTTETGHQYIVEEFGFVPALTNIDAGNLDPLSQDVLKASNSGQTIPWALNYFPANIIPNDFAPAAEEFFLSKDMTGDEFIQKMDGAWKNAVK</sequence>
<dbReference type="Proteomes" id="UP001549104">
    <property type="component" value="Unassembled WGS sequence"/>
</dbReference>
<dbReference type="Gene3D" id="3.40.190.10">
    <property type="entry name" value="Periplasmic binding protein-like II"/>
    <property type="match status" value="2"/>
</dbReference>
<dbReference type="SUPFAM" id="SSF53850">
    <property type="entry name" value="Periplasmic binding protein-like II"/>
    <property type="match status" value="1"/>
</dbReference>
<protein>
    <submittedName>
        <fullName evidence="5">Raffinose/stachyose/melibiose transport system substrate-binding protein</fullName>
    </submittedName>
</protein>
<evidence type="ECO:0000256" key="3">
    <source>
        <dbReference type="ARBA" id="ARBA00022729"/>
    </source>
</evidence>
<dbReference type="PANTHER" id="PTHR30061">
    <property type="entry name" value="MALTOSE-BINDING PERIPLASMIC PROTEIN"/>
    <property type="match status" value="1"/>
</dbReference>
<accession>A0ABV2K9N4</accession>
<feature type="chain" id="PRO_5046475153" evidence="4">
    <location>
        <begin position="28"/>
        <end position="421"/>
    </location>
</feature>
<keyword evidence="2" id="KW-0813">Transport</keyword>